<dbReference type="EMBL" id="LR215050">
    <property type="protein sequence ID" value="VEU83327.1"/>
    <property type="molecule type" value="Genomic_DNA"/>
</dbReference>
<keyword evidence="6" id="KW-0175">Coiled coil</keyword>
<protein>
    <recommendedName>
        <fullName evidence="5">Signal peptidase I</fullName>
        <ecNumber evidence="5">3.4.21.89</ecNumber>
    </recommendedName>
</protein>
<feature type="transmembrane region" description="Helical" evidence="7">
    <location>
        <begin position="162"/>
        <end position="182"/>
    </location>
</feature>
<accession>A0A449BLK8</accession>
<evidence type="ECO:0000256" key="6">
    <source>
        <dbReference type="SAM" id="Coils"/>
    </source>
</evidence>
<gene>
    <name evidence="8" type="primary">sipW_2</name>
    <name evidence="8" type="ORF">NCTC10172_01403</name>
</gene>
<dbReference type="SUPFAM" id="SSF51306">
    <property type="entry name" value="LexA/Signal peptidase"/>
    <property type="match status" value="1"/>
</dbReference>
<keyword evidence="3 7" id="KW-1133">Transmembrane helix</keyword>
<evidence type="ECO:0000313" key="8">
    <source>
        <dbReference type="EMBL" id="VEU83327.1"/>
    </source>
</evidence>
<evidence type="ECO:0000256" key="1">
    <source>
        <dbReference type="ARBA" id="ARBA00004370"/>
    </source>
</evidence>
<feature type="coiled-coil region" evidence="6">
    <location>
        <begin position="187"/>
        <end position="225"/>
    </location>
</feature>
<dbReference type="GO" id="GO:0006465">
    <property type="term" value="P:signal peptide processing"/>
    <property type="evidence" value="ECO:0007669"/>
    <property type="project" value="UniProtKB-UniRule"/>
</dbReference>
<name>A0A449BLK8_9MOLU</name>
<feature type="transmembrane region" description="Helical" evidence="7">
    <location>
        <begin position="20"/>
        <end position="38"/>
    </location>
</feature>
<reference evidence="8 9" key="1">
    <citation type="submission" date="2019-01" db="EMBL/GenBank/DDBJ databases">
        <authorList>
            <consortium name="Pathogen Informatics"/>
        </authorList>
    </citation>
    <scope>NUCLEOTIDE SEQUENCE [LARGE SCALE GENOMIC DNA]</scope>
    <source>
        <strain evidence="8 9">NCTC10172</strain>
    </source>
</reference>
<keyword evidence="8" id="KW-0378">Hydrolase</keyword>
<evidence type="ECO:0000256" key="5">
    <source>
        <dbReference type="NCBIfam" id="TIGR02228"/>
    </source>
</evidence>
<dbReference type="KEGG" id="ahk:NCTC10172_01403"/>
<evidence type="ECO:0000313" key="9">
    <source>
        <dbReference type="Proteomes" id="UP000290909"/>
    </source>
</evidence>
<dbReference type="EC" id="3.4.21.89" evidence="5"/>
<dbReference type="NCBIfam" id="TIGR02228">
    <property type="entry name" value="sigpep_I_arch"/>
    <property type="match status" value="1"/>
</dbReference>
<evidence type="ECO:0000256" key="4">
    <source>
        <dbReference type="ARBA" id="ARBA00023136"/>
    </source>
</evidence>
<comment type="subcellular location">
    <subcellularLocation>
        <location evidence="1">Membrane</location>
    </subcellularLocation>
</comment>
<proteinExistence type="predicted"/>
<dbReference type="GO" id="GO:0016020">
    <property type="term" value="C:membrane"/>
    <property type="evidence" value="ECO:0007669"/>
    <property type="project" value="UniProtKB-SubCell"/>
</dbReference>
<evidence type="ECO:0000256" key="7">
    <source>
        <dbReference type="SAM" id="Phobius"/>
    </source>
</evidence>
<dbReference type="RefSeq" id="WP_035368803.1">
    <property type="nucleotide sequence ID" value="NZ_LR215050.1"/>
</dbReference>
<organism evidence="8 9">
    <name type="scientific">Acholeplasma hippikon</name>
    <dbReference type="NCBI Taxonomy" id="264636"/>
    <lineage>
        <taxon>Bacteria</taxon>
        <taxon>Bacillati</taxon>
        <taxon>Mycoplasmatota</taxon>
        <taxon>Mollicutes</taxon>
        <taxon>Acholeplasmatales</taxon>
        <taxon>Acholeplasmataceae</taxon>
        <taxon>Acholeplasma</taxon>
    </lineage>
</organism>
<dbReference type="InterPro" id="IPR001733">
    <property type="entry name" value="Peptidase_S26B"/>
</dbReference>
<dbReference type="CDD" id="cd06530">
    <property type="entry name" value="S26_SPase_I"/>
    <property type="match status" value="1"/>
</dbReference>
<dbReference type="InterPro" id="IPR019533">
    <property type="entry name" value="Peptidase_S26"/>
</dbReference>
<sequence length="228" mass="25750">MEQVKKQPTGVKVAKIIFNVLFYLIIATLLLYSVIVIASRGNENNIPNIFGNGFLAVKSESMEGTNPDSFSKNDLIFVKILKESEKEFQVGQVVTFKDPAKRGELNTHRIVEIIGNYYRTQGDNTNEPDFYLLEAEDIVAVYTGKAKGLGGFVLFIQSQTGFALLVLLPIFLVLVYQGYKVLSAVFAIKKEKLIQQHAEEKAKAQAELEAEKERMRQELLEELKKEKK</sequence>
<dbReference type="GO" id="GO:0009003">
    <property type="term" value="F:signal peptidase activity"/>
    <property type="evidence" value="ECO:0007669"/>
    <property type="project" value="UniProtKB-EC"/>
</dbReference>
<dbReference type="AlphaFoldDB" id="A0A449BLK8"/>
<dbReference type="STRING" id="1408416.GCA_000702765_00566"/>
<keyword evidence="9" id="KW-1185">Reference proteome</keyword>
<evidence type="ECO:0000256" key="3">
    <source>
        <dbReference type="ARBA" id="ARBA00022989"/>
    </source>
</evidence>
<keyword evidence="4 7" id="KW-0472">Membrane</keyword>
<dbReference type="GO" id="GO:0004252">
    <property type="term" value="F:serine-type endopeptidase activity"/>
    <property type="evidence" value="ECO:0007669"/>
    <property type="project" value="UniProtKB-UniRule"/>
</dbReference>
<evidence type="ECO:0000256" key="2">
    <source>
        <dbReference type="ARBA" id="ARBA00022692"/>
    </source>
</evidence>
<keyword evidence="2 7" id="KW-0812">Transmembrane</keyword>
<dbReference type="Proteomes" id="UP000290909">
    <property type="component" value="Chromosome"/>
</dbReference>
<dbReference type="InterPro" id="IPR036286">
    <property type="entry name" value="LexA/Signal_pep-like_sf"/>
</dbReference>